<gene>
    <name evidence="1" type="ORF">SAMN05216361_1493</name>
</gene>
<dbReference type="InterPro" id="IPR012337">
    <property type="entry name" value="RNaseH-like_sf"/>
</dbReference>
<name>A0A1M5HJ01_9ALTE</name>
<dbReference type="InterPro" id="IPR036397">
    <property type="entry name" value="RNaseH_sf"/>
</dbReference>
<dbReference type="OrthoDB" id="5705783at2"/>
<dbReference type="Gene3D" id="3.30.420.10">
    <property type="entry name" value="Ribonuclease H-like superfamily/Ribonuclease H"/>
    <property type="match status" value="1"/>
</dbReference>
<accession>A0A1M5HJ01</accession>
<reference evidence="2" key="1">
    <citation type="submission" date="2016-11" db="EMBL/GenBank/DDBJ databases">
        <authorList>
            <person name="Varghese N."/>
            <person name="Submissions S."/>
        </authorList>
    </citation>
    <scope>NUCLEOTIDE SEQUENCE [LARGE SCALE GENOMIC DNA]</scope>
    <source>
        <strain evidence="2">CGMCC 1.8995</strain>
    </source>
</reference>
<evidence type="ECO:0000313" key="1">
    <source>
        <dbReference type="EMBL" id="SHG15944.1"/>
    </source>
</evidence>
<dbReference type="EMBL" id="FQWD01000002">
    <property type="protein sequence ID" value="SHG15944.1"/>
    <property type="molecule type" value="Genomic_DNA"/>
</dbReference>
<evidence type="ECO:0008006" key="3">
    <source>
        <dbReference type="Google" id="ProtNLM"/>
    </source>
</evidence>
<keyword evidence="2" id="KW-1185">Reference proteome</keyword>
<sequence length="173" mass="19666">MQVPSIIDIEASGFGAHSYPVEIGVIREDGGKFCQLVKPYPDWTHWEQEAESLHGLSREHLLAHGNDGTAVCLALNDFLKGTTVYSDGWVVDHPWLIKLFSAAGVPMQFEIRALEYVLSEYQMDHWQHVKQRVTQSLTIARHRASVDAEIIQQTFFHTRQAALNNQKTVVNQR</sequence>
<dbReference type="AlphaFoldDB" id="A0A1M5HJ01"/>
<dbReference type="SUPFAM" id="SSF53098">
    <property type="entry name" value="Ribonuclease H-like"/>
    <property type="match status" value="1"/>
</dbReference>
<organism evidence="1 2">
    <name type="scientific">Marisediminitalea aggregata</name>
    <dbReference type="NCBI Taxonomy" id="634436"/>
    <lineage>
        <taxon>Bacteria</taxon>
        <taxon>Pseudomonadati</taxon>
        <taxon>Pseudomonadota</taxon>
        <taxon>Gammaproteobacteria</taxon>
        <taxon>Alteromonadales</taxon>
        <taxon>Alteromonadaceae</taxon>
        <taxon>Marisediminitalea</taxon>
    </lineage>
</organism>
<dbReference type="STRING" id="634436.SAMN05216361_1493"/>
<evidence type="ECO:0000313" key="2">
    <source>
        <dbReference type="Proteomes" id="UP000184520"/>
    </source>
</evidence>
<dbReference type="Proteomes" id="UP000184520">
    <property type="component" value="Unassembled WGS sequence"/>
</dbReference>
<protein>
    <recommendedName>
        <fullName evidence="3">Exonuclease domain-containing protein</fullName>
    </recommendedName>
</protein>
<dbReference type="RefSeq" id="WP_073320142.1">
    <property type="nucleotide sequence ID" value="NZ_FQWD01000002.1"/>
</dbReference>
<proteinExistence type="predicted"/>
<dbReference type="GO" id="GO:0003676">
    <property type="term" value="F:nucleic acid binding"/>
    <property type="evidence" value="ECO:0007669"/>
    <property type="project" value="InterPro"/>
</dbReference>